<keyword evidence="3 11" id="KW-0813">Transport</keyword>
<evidence type="ECO:0000256" key="10">
    <source>
        <dbReference type="PROSITE-ProRule" id="PRU00282"/>
    </source>
</evidence>
<keyword evidence="9 10" id="KW-0472">Membrane</keyword>
<dbReference type="Gene3D" id="1.50.40.10">
    <property type="entry name" value="Mitochondrial carrier domain"/>
    <property type="match status" value="1"/>
</dbReference>
<feature type="repeat" description="Solcar" evidence="10">
    <location>
        <begin position="4"/>
        <end position="92"/>
    </location>
</feature>
<organism evidence="13 14">
    <name type="scientific">Wickerhamomyces anomalus (strain ATCC 58044 / CBS 1984 / NCYC 433 / NRRL Y-366-8)</name>
    <name type="common">Yeast</name>
    <name type="synonym">Hansenula anomala</name>
    <dbReference type="NCBI Taxonomy" id="683960"/>
    <lineage>
        <taxon>Eukaryota</taxon>
        <taxon>Fungi</taxon>
        <taxon>Dikarya</taxon>
        <taxon>Ascomycota</taxon>
        <taxon>Saccharomycotina</taxon>
        <taxon>Saccharomycetes</taxon>
        <taxon>Phaffomycetales</taxon>
        <taxon>Wickerhamomycetaceae</taxon>
        <taxon>Wickerhamomyces</taxon>
    </lineage>
</organism>
<dbReference type="SUPFAM" id="SSF103506">
    <property type="entry name" value="Mitochondrial carrier"/>
    <property type="match status" value="1"/>
</dbReference>
<comment type="subcellular location">
    <subcellularLocation>
        <location evidence="1">Mitochondrion inner membrane</location>
        <topology evidence="1">Multi-pass membrane protein</topology>
    </subcellularLocation>
</comment>
<evidence type="ECO:0000256" key="6">
    <source>
        <dbReference type="ARBA" id="ARBA00022792"/>
    </source>
</evidence>
<dbReference type="EMBL" id="KV454208">
    <property type="protein sequence ID" value="ODQ62812.1"/>
    <property type="molecule type" value="Genomic_DNA"/>
</dbReference>
<accession>A0A1E3PCX3</accession>
<evidence type="ECO:0000313" key="14">
    <source>
        <dbReference type="Proteomes" id="UP000094112"/>
    </source>
</evidence>
<evidence type="ECO:0000256" key="12">
    <source>
        <dbReference type="SAM" id="Phobius"/>
    </source>
</evidence>
<feature type="transmembrane region" description="Helical" evidence="12">
    <location>
        <begin position="68"/>
        <end position="86"/>
    </location>
</feature>
<dbReference type="InterPro" id="IPR044712">
    <property type="entry name" value="SLC25A32-like"/>
</dbReference>
<dbReference type="PROSITE" id="PS50920">
    <property type="entry name" value="SOLCAR"/>
    <property type="match status" value="3"/>
</dbReference>
<dbReference type="OrthoDB" id="428293at2759"/>
<keyword evidence="4 10" id="KW-0812">Transmembrane</keyword>
<dbReference type="PANTHER" id="PTHR45683">
    <property type="entry name" value="MITOCHONDRIAL NICOTINAMIDE ADENINE DINUCLEOTIDE TRANSPORTER 1-RELATED-RELATED"/>
    <property type="match status" value="1"/>
</dbReference>
<evidence type="ECO:0000256" key="5">
    <source>
        <dbReference type="ARBA" id="ARBA00022737"/>
    </source>
</evidence>
<dbReference type="AlphaFoldDB" id="A0A1E3PCX3"/>
<keyword evidence="6" id="KW-0999">Mitochondrion inner membrane</keyword>
<dbReference type="PRINTS" id="PR00784">
    <property type="entry name" value="MTUNCOUPLING"/>
</dbReference>
<dbReference type="RefSeq" id="XP_019042019.1">
    <property type="nucleotide sequence ID" value="XM_019184480.1"/>
</dbReference>
<evidence type="ECO:0000256" key="2">
    <source>
        <dbReference type="ARBA" id="ARBA00006375"/>
    </source>
</evidence>
<evidence type="ECO:0000256" key="4">
    <source>
        <dbReference type="ARBA" id="ARBA00022692"/>
    </source>
</evidence>
<dbReference type="InterPro" id="IPR018108">
    <property type="entry name" value="MCP_transmembrane"/>
</dbReference>
<protein>
    <submittedName>
        <fullName evidence="13">Uncharacterized protein</fullName>
    </submittedName>
</protein>
<reference evidence="13 14" key="1">
    <citation type="journal article" date="2016" name="Proc. Natl. Acad. Sci. U.S.A.">
        <title>Comparative genomics of biotechnologically important yeasts.</title>
        <authorList>
            <person name="Riley R."/>
            <person name="Haridas S."/>
            <person name="Wolfe K.H."/>
            <person name="Lopes M.R."/>
            <person name="Hittinger C.T."/>
            <person name="Goeker M."/>
            <person name="Salamov A.A."/>
            <person name="Wisecaver J.H."/>
            <person name="Long T.M."/>
            <person name="Calvey C.H."/>
            <person name="Aerts A.L."/>
            <person name="Barry K.W."/>
            <person name="Choi C."/>
            <person name="Clum A."/>
            <person name="Coughlan A.Y."/>
            <person name="Deshpande S."/>
            <person name="Douglass A.P."/>
            <person name="Hanson S.J."/>
            <person name="Klenk H.-P."/>
            <person name="LaButti K.M."/>
            <person name="Lapidus A."/>
            <person name="Lindquist E.A."/>
            <person name="Lipzen A.M."/>
            <person name="Meier-Kolthoff J.P."/>
            <person name="Ohm R.A."/>
            <person name="Otillar R.P."/>
            <person name="Pangilinan J.L."/>
            <person name="Peng Y."/>
            <person name="Rokas A."/>
            <person name="Rosa C.A."/>
            <person name="Scheuner C."/>
            <person name="Sibirny A.A."/>
            <person name="Slot J.C."/>
            <person name="Stielow J.B."/>
            <person name="Sun H."/>
            <person name="Kurtzman C.P."/>
            <person name="Blackwell M."/>
            <person name="Grigoriev I.V."/>
            <person name="Jeffries T.W."/>
        </authorList>
    </citation>
    <scope>NUCLEOTIDE SEQUENCE [LARGE SCALE GENOMIC DNA]</scope>
    <source>
        <strain evidence="14">ATCC 58044 / CBS 1984 / NCYC 433 / NRRL Y-366-8</strain>
    </source>
</reference>
<proteinExistence type="inferred from homology"/>
<dbReference type="InterPro" id="IPR002067">
    <property type="entry name" value="MCP"/>
</dbReference>
<evidence type="ECO:0000256" key="8">
    <source>
        <dbReference type="ARBA" id="ARBA00023128"/>
    </source>
</evidence>
<feature type="transmembrane region" description="Helical" evidence="12">
    <location>
        <begin position="106"/>
        <end position="129"/>
    </location>
</feature>
<gene>
    <name evidence="13" type="ORF">WICANDRAFT_76973</name>
</gene>
<keyword evidence="14" id="KW-1185">Reference proteome</keyword>
<sequence length="287" mass="32114">MPITKTQREVLSGLTAGFITTTVTHPLDLLKIRLQLDISSKTHIEALSKIFKGFQNSASPTKEIYRGLPLNLIGGSSAWAIYFGSYRVFKDLLHDETLLDANLESWQYLISAFSAGSFTAVLTNPIWVLKTRILSTSKIAPGAYIGVIDGFKRVVKEEGILGFWKGLTPSLMGVSQGALQFTMYDTLKYRFRGDDGLGKLKVYEYIIMSCVSKITATLMVYPCQVLKSRLQDYESITKRKTVKQVVEGIWRLEGIGGFYKGVVPNIIRVLPATCITFGVYEQMRRIV</sequence>
<dbReference type="GO" id="GO:0005743">
    <property type="term" value="C:mitochondrial inner membrane"/>
    <property type="evidence" value="ECO:0007669"/>
    <property type="project" value="UniProtKB-SubCell"/>
</dbReference>
<evidence type="ECO:0000313" key="13">
    <source>
        <dbReference type="EMBL" id="ODQ62812.1"/>
    </source>
</evidence>
<feature type="repeat" description="Solcar" evidence="10">
    <location>
        <begin position="200"/>
        <end position="286"/>
    </location>
</feature>
<keyword evidence="7 12" id="KW-1133">Transmembrane helix</keyword>
<keyword evidence="5" id="KW-0677">Repeat</keyword>
<dbReference type="GeneID" id="30201726"/>
<dbReference type="STRING" id="683960.A0A1E3PCX3"/>
<dbReference type="GO" id="GO:0015230">
    <property type="term" value="F:FAD transmembrane transporter activity"/>
    <property type="evidence" value="ECO:0007669"/>
    <property type="project" value="EnsemblFungi"/>
</dbReference>
<evidence type="ECO:0000256" key="7">
    <source>
        <dbReference type="ARBA" id="ARBA00022989"/>
    </source>
</evidence>
<evidence type="ECO:0000256" key="1">
    <source>
        <dbReference type="ARBA" id="ARBA00004448"/>
    </source>
</evidence>
<dbReference type="InterPro" id="IPR023395">
    <property type="entry name" value="MCP_dom_sf"/>
</dbReference>
<evidence type="ECO:0000256" key="3">
    <source>
        <dbReference type="ARBA" id="ARBA00022448"/>
    </source>
</evidence>
<evidence type="ECO:0000256" key="9">
    <source>
        <dbReference type="ARBA" id="ARBA00023136"/>
    </source>
</evidence>
<dbReference type="Proteomes" id="UP000094112">
    <property type="component" value="Unassembled WGS sequence"/>
</dbReference>
<keyword evidence="8" id="KW-0496">Mitochondrion</keyword>
<comment type="similarity">
    <text evidence="2 11">Belongs to the mitochondrial carrier (TC 2.A.29) family.</text>
</comment>
<feature type="repeat" description="Solcar" evidence="10">
    <location>
        <begin position="103"/>
        <end position="190"/>
    </location>
</feature>
<dbReference type="Pfam" id="PF00153">
    <property type="entry name" value="Mito_carr"/>
    <property type="match status" value="3"/>
</dbReference>
<evidence type="ECO:0000256" key="11">
    <source>
        <dbReference type="RuleBase" id="RU000488"/>
    </source>
</evidence>
<name>A0A1E3PCX3_WICAA</name>